<evidence type="ECO:0000256" key="4">
    <source>
        <dbReference type="SAM" id="MobiDB-lite"/>
    </source>
</evidence>
<evidence type="ECO:0000256" key="1">
    <source>
        <dbReference type="ARBA" id="ARBA00022737"/>
    </source>
</evidence>
<evidence type="ECO:0000256" key="3">
    <source>
        <dbReference type="PROSITE-ProRule" id="PRU00023"/>
    </source>
</evidence>
<dbReference type="PANTHER" id="PTHR24173:SF74">
    <property type="entry name" value="ANKYRIN REPEAT DOMAIN-CONTAINING PROTEIN 16"/>
    <property type="match status" value="1"/>
</dbReference>
<dbReference type="PANTHER" id="PTHR24173">
    <property type="entry name" value="ANKYRIN REPEAT CONTAINING"/>
    <property type="match status" value="1"/>
</dbReference>
<organism evidence="5 6">
    <name type="scientific">Prorocentrum cordatum</name>
    <dbReference type="NCBI Taxonomy" id="2364126"/>
    <lineage>
        <taxon>Eukaryota</taxon>
        <taxon>Sar</taxon>
        <taxon>Alveolata</taxon>
        <taxon>Dinophyceae</taxon>
        <taxon>Prorocentrales</taxon>
        <taxon>Prorocentraceae</taxon>
        <taxon>Prorocentrum</taxon>
    </lineage>
</organism>
<comment type="caution">
    <text evidence="5">The sequence shown here is derived from an EMBL/GenBank/DDBJ whole genome shotgun (WGS) entry which is preliminary data.</text>
</comment>
<protein>
    <submittedName>
        <fullName evidence="5">Uncharacterized protein</fullName>
    </submittedName>
</protein>
<keyword evidence="1" id="KW-0677">Repeat</keyword>
<evidence type="ECO:0000256" key="2">
    <source>
        <dbReference type="ARBA" id="ARBA00023043"/>
    </source>
</evidence>
<keyword evidence="6" id="KW-1185">Reference proteome</keyword>
<feature type="repeat" description="ANK" evidence="3">
    <location>
        <begin position="180"/>
        <end position="212"/>
    </location>
</feature>
<dbReference type="Pfam" id="PF12796">
    <property type="entry name" value="Ank_2"/>
    <property type="match status" value="1"/>
</dbReference>
<dbReference type="PROSITE" id="PS50297">
    <property type="entry name" value="ANK_REP_REGION"/>
    <property type="match status" value="2"/>
</dbReference>
<dbReference type="Proteomes" id="UP001189429">
    <property type="component" value="Unassembled WGS sequence"/>
</dbReference>
<evidence type="ECO:0000313" key="6">
    <source>
        <dbReference type="Proteomes" id="UP001189429"/>
    </source>
</evidence>
<evidence type="ECO:0000313" key="5">
    <source>
        <dbReference type="EMBL" id="CAK0883077.1"/>
    </source>
</evidence>
<dbReference type="SUPFAM" id="SSF48403">
    <property type="entry name" value="Ankyrin repeat"/>
    <property type="match status" value="1"/>
</dbReference>
<dbReference type="PROSITE" id="PS50088">
    <property type="entry name" value="ANK_REPEAT"/>
    <property type="match status" value="2"/>
</dbReference>
<dbReference type="InterPro" id="IPR002110">
    <property type="entry name" value="Ankyrin_rpt"/>
</dbReference>
<feature type="repeat" description="ANK" evidence="3">
    <location>
        <begin position="213"/>
        <end position="237"/>
    </location>
</feature>
<sequence>MGFDHEDDELRDKLKVAGVAAADDPEQLKRFLADIAAHGKRQKLGQQIVAKPAHMDAQPRGLDFRSGLFGRRKEVDFFLSSESRAKGFKALAAQRRQAPTVMRVALPAWPRGSNLVQWSSYFRLLLAVHAAFFATGTLAEVCQPPGDVFTSVIDGDLGKVEWSLSSAASGCTEKTVCAKTRQTALHVAAENGQLECARLLLSKRADPSALDTNRDNVLHIACRRGNLQLAELLLEGGTAGTSDAPRSHARSRSAPACAAGGMGGGGAPGPWEDERQRQAQAERLMSQQNAQGVRVLSRMAAFPAAEAAAACAFDDGAVSAAQLAELVAQPKVQAAILVGADFDEVEVQKVVYDVAGEHVGREVPDAMVADGQGFAPLGSLGSVAWLGQERLVERASADRVDHWKEKREESEGDSRILGLHRGWRKRKLALHGAAVRGGPGSMVVYESEWRQESSVGEGTAALREHRSNTEALRLARQDLPAEGGGGCPAAALGPPTLRGHGCVLEAPEPASSRGNNFAKGAQWSPDGSVVLAAHDDQTLRLYSAPAEARGERRHAR</sequence>
<accession>A0ABN9WA11</accession>
<keyword evidence="2 3" id="KW-0040">ANK repeat</keyword>
<dbReference type="EMBL" id="CAUYUJ010018371">
    <property type="protein sequence ID" value="CAK0883077.1"/>
    <property type="molecule type" value="Genomic_DNA"/>
</dbReference>
<reference evidence="5" key="1">
    <citation type="submission" date="2023-10" db="EMBL/GenBank/DDBJ databases">
        <authorList>
            <person name="Chen Y."/>
            <person name="Shah S."/>
            <person name="Dougan E. K."/>
            <person name="Thang M."/>
            <person name="Chan C."/>
        </authorList>
    </citation>
    <scope>NUCLEOTIDE SEQUENCE [LARGE SCALE GENOMIC DNA]</scope>
</reference>
<dbReference type="SMART" id="SM00248">
    <property type="entry name" value="ANK"/>
    <property type="match status" value="2"/>
</dbReference>
<proteinExistence type="predicted"/>
<dbReference type="InterPro" id="IPR036770">
    <property type="entry name" value="Ankyrin_rpt-contain_sf"/>
</dbReference>
<dbReference type="Gene3D" id="1.25.40.20">
    <property type="entry name" value="Ankyrin repeat-containing domain"/>
    <property type="match status" value="1"/>
</dbReference>
<feature type="region of interest" description="Disordered" evidence="4">
    <location>
        <begin position="239"/>
        <end position="272"/>
    </location>
</feature>
<name>A0ABN9WA11_9DINO</name>
<gene>
    <name evidence="5" type="ORF">PCOR1329_LOCUS65372</name>
</gene>